<dbReference type="Gene3D" id="1.10.10.60">
    <property type="entry name" value="Homeodomain-like"/>
    <property type="match status" value="1"/>
</dbReference>
<dbReference type="PANTHER" id="PTHR30055:SF151">
    <property type="entry name" value="TRANSCRIPTIONAL REGULATORY PROTEIN"/>
    <property type="match status" value="1"/>
</dbReference>
<dbReference type="Gene3D" id="1.10.357.10">
    <property type="entry name" value="Tetracycline Repressor, domain 2"/>
    <property type="match status" value="1"/>
</dbReference>
<evidence type="ECO:0000313" key="7">
    <source>
        <dbReference type="Proteomes" id="UP000294901"/>
    </source>
</evidence>
<evidence type="ECO:0000256" key="1">
    <source>
        <dbReference type="ARBA" id="ARBA00023015"/>
    </source>
</evidence>
<dbReference type="SUPFAM" id="SSF48498">
    <property type="entry name" value="Tetracyclin repressor-like, C-terminal domain"/>
    <property type="match status" value="1"/>
</dbReference>
<feature type="domain" description="HTH tetR-type" evidence="5">
    <location>
        <begin position="8"/>
        <end position="68"/>
    </location>
</feature>
<feature type="DNA-binding region" description="H-T-H motif" evidence="4">
    <location>
        <begin position="31"/>
        <end position="50"/>
    </location>
</feature>
<proteinExistence type="predicted"/>
<dbReference type="Proteomes" id="UP000294901">
    <property type="component" value="Unassembled WGS sequence"/>
</dbReference>
<dbReference type="EMBL" id="SNWR01000001">
    <property type="protein sequence ID" value="TDO41169.1"/>
    <property type="molecule type" value="Genomic_DNA"/>
</dbReference>
<evidence type="ECO:0000256" key="4">
    <source>
        <dbReference type="PROSITE-ProRule" id="PRU00335"/>
    </source>
</evidence>
<dbReference type="Pfam" id="PF00440">
    <property type="entry name" value="TetR_N"/>
    <property type="match status" value="1"/>
</dbReference>
<dbReference type="InterPro" id="IPR050109">
    <property type="entry name" value="HTH-type_TetR-like_transc_reg"/>
</dbReference>
<accession>A0A4R6JWT6</accession>
<dbReference type="PROSITE" id="PS50977">
    <property type="entry name" value="HTH_TETR_2"/>
    <property type="match status" value="1"/>
</dbReference>
<dbReference type="AlphaFoldDB" id="A0A4R6JWT6"/>
<keyword evidence="3" id="KW-0804">Transcription</keyword>
<dbReference type="GO" id="GO:0003700">
    <property type="term" value="F:DNA-binding transcription factor activity"/>
    <property type="evidence" value="ECO:0007669"/>
    <property type="project" value="TreeGrafter"/>
</dbReference>
<keyword evidence="2 4" id="KW-0238">DNA-binding</keyword>
<dbReference type="InterPro" id="IPR004111">
    <property type="entry name" value="Repressor_TetR_C"/>
</dbReference>
<dbReference type="GO" id="GO:0045892">
    <property type="term" value="P:negative regulation of DNA-templated transcription"/>
    <property type="evidence" value="ECO:0007669"/>
    <property type="project" value="InterPro"/>
</dbReference>
<dbReference type="SUPFAM" id="SSF46689">
    <property type="entry name" value="Homeodomain-like"/>
    <property type="match status" value="1"/>
</dbReference>
<evidence type="ECO:0000256" key="2">
    <source>
        <dbReference type="ARBA" id="ARBA00023125"/>
    </source>
</evidence>
<protein>
    <submittedName>
        <fullName evidence="6">TetR family transcriptional regulator</fullName>
    </submittedName>
</protein>
<dbReference type="OrthoDB" id="2570341at2"/>
<dbReference type="Pfam" id="PF02909">
    <property type="entry name" value="TetR_C_1"/>
    <property type="match status" value="1"/>
</dbReference>
<dbReference type="InterPro" id="IPR001647">
    <property type="entry name" value="HTH_TetR"/>
</dbReference>
<evidence type="ECO:0000256" key="3">
    <source>
        <dbReference type="ARBA" id="ARBA00023163"/>
    </source>
</evidence>
<gene>
    <name evidence="6" type="ORF">C8E87_4898</name>
</gene>
<name>A0A4R6JWT6_9ACTN</name>
<dbReference type="InterPro" id="IPR036271">
    <property type="entry name" value="Tet_transcr_reg_TetR-rel_C_sf"/>
</dbReference>
<comment type="caution">
    <text evidence="6">The sequence shown here is derived from an EMBL/GenBank/DDBJ whole genome shotgun (WGS) entry which is preliminary data.</text>
</comment>
<reference evidence="6 7" key="1">
    <citation type="submission" date="2019-03" db="EMBL/GenBank/DDBJ databases">
        <title>Sequencing the genomes of 1000 actinobacteria strains.</title>
        <authorList>
            <person name="Klenk H.-P."/>
        </authorList>
    </citation>
    <scope>NUCLEOTIDE SEQUENCE [LARGE SCALE GENOMIC DNA]</scope>
    <source>
        <strain evidence="6 7">DSM 43805</strain>
    </source>
</reference>
<keyword evidence="1" id="KW-0805">Transcription regulation</keyword>
<dbReference type="PANTHER" id="PTHR30055">
    <property type="entry name" value="HTH-TYPE TRANSCRIPTIONAL REGULATOR RUTR"/>
    <property type="match status" value="1"/>
</dbReference>
<keyword evidence="7" id="KW-1185">Reference proteome</keyword>
<dbReference type="RefSeq" id="WP_133875232.1">
    <property type="nucleotide sequence ID" value="NZ_BOMD01000015.1"/>
</dbReference>
<sequence>MPRGRPPAHTREQVVDAAIRIADVEGLAAVTMRRIAQELGAGAMSLYTYVPDKDRLIDLMVDRVSEPSGLPGVTGDWRTDLIALAKAQRTLMLAHPWLPSALPNRRLTGRNMLAYLERGLACLAPTGLDGPAKLEIIALTTAFVASFVTAEHAGATPPEENVALIAEAVAGGEFPELAAALADGGREHDPRPGFDRLADWMITGLVTQALAAT</sequence>
<organism evidence="6 7">
    <name type="scientific">Paractinoplanes brasiliensis</name>
    <dbReference type="NCBI Taxonomy" id="52695"/>
    <lineage>
        <taxon>Bacteria</taxon>
        <taxon>Bacillati</taxon>
        <taxon>Actinomycetota</taxon>
        <taxon>Actinomycetes</taxon>
        <taxon>Micromonosporales</taxon>
        <taxon>Micromonosporaceae</taxon>
        <taxon>Paractinoplanes</taxon>
    </lineage>
</organism>
<dbReference type="GO" id="GO:0000976">
    <property type="term" value="F:transcription cis-regulatory region binding"/>
    <property type="evidence" value="ECO:0007669"/>
    <property type="project" value="TreeGrafter"/>
</dbReference>
<evidence type="ECO:0000259" key="5">
    <source>
        <dbReference type="PROSITE" id="PS50977"/>
    </source>
</evidence>
<evidence type="ECO:0000313" key="6">
    <source>
        <dbReference type="EMBL" id="TDO41169.1"/>
    </source>
</evidence>
<dbReference type="InterPro" id="IPR009057">
    <property type="entry name" value="Homeodomain-like_sf"/>
</dbReference>